<name>A0A2A4X314_UNCAE</name>
<accession>A0A2A4X314</accession>
<comment type="caution">
    <text evidence="1">The sequence shown here is derived from an EMBL/GenBank/DDBJ whole genome shotgun (WGS) entry which is preliminary data.</text>
</comment>
<gene>
    <name evidence="1" type="ORF">COB21_03685</name>
</gene>
<dbReference type="Proteomes" id="UP000218775">
    <property type="component" value="Unassembled WGS sequence"/>
</dbReference>
<organism evidence="1 2">
    <name type="scientific">Aerophobetes bacterium</name>
    <dbReference type="NCBI Taxonomy" id="2030807"/>
    <lineage>
        <taxon>Bacteria</taxon>
        <taxon>Candidatus Aerophobota</taxon>
    </lineage>
</organism>
<sequence>MASVVQRLFSVALAAYSAAPVAQRELKQPTPDAASMQSIVNRVLHAAKDDINAIPALLYAAAAPFSGESKVAAFAKGVACFMNGFLREEKQWSILCQFDTKFDPQMRKSLQTVFDRQFNLEITLLAGSIEPRIGALMLVGGVAAGQLEIPTPVQNVVDRVKSAFDSFVSFKPST</sequence>
<evidence type="ECO:0000313" key="1">
    <source>
        <dbReference type="EMBL" id="PCI76940.1"/>
    </source>
</evidence>
<reference evidence="2" key="1">
    <citation type="submission" date="2017-08" db="EMBL/GenBank/DDBJ databases">
        <title>A dynamic microbial community with high functional redundancy inhabits the cold, oxic subseafloor aquifer.</title>
        <authorList>
            <person name="Tully B.J."/>
            <person name="Wheat C.G."/>
            <person name="Glazer B.T."/>
            <person name="Huber J.A."/>
        </authorList>
    </citation>
    <scope>NUCLEOTIDE SEQUENCE [LARGE SCALE GENOMIC DNA]</scope>
</reference>
<proteinExistence type="predicted"/>
<protein>
    <submittedName>
        <fullName evidence="1">Uncharacterized protein</fullName>
    </submittedName>
</protein>
<evidence type="ECO:0000313" key="2">
    <source>
        <dbReference type="Proteomes" id="UP000218775"/>
    </source>
</evidence>
<dbReference type="EMBL" id="NVUK01000022">
    <property type="protein sequence ID" value="PCI76940.1"/>
    <property type="molecule type" value="Genomic_DNA"/>
</dbReference>
<dbReference type="AlphaFoldDB" id="A0A2A4X314"/>